<sequence length="248" mass="27765">MNKTSSTPAVSCTSTPGIPIDAQPYMPACRRLFEQGEHILIGVSPENSYFSRERIAALVKWAQPRFTGIDIIYVDQHIDTMYVASGYTPQKAASSATRTIRDTRRRVRQAVERAGGPGPQVRVRALSECMDLPSYQATRRRIEECLSADDQLRQACEEHVRYILRSRTDDSPASAGAEAEKLQAGLAYLFAEMPVLFNTPEILGVSSSVFCYHSIMPVLRHLYDSAIRHQAQGYIVVKPIEQELETRS</sequence>
<proteinExistence type="inferred from homology"/>
<protein>
    <recommendedName>
        <fullName evidence="3">Cyclodipeptide synthase</fullName>
    </recommendedName>
</protein>
<name>A0A7Y9G4K1_9ACTN</name>
<gene>
    <name evidence="4" type="ORF">BJ999_000042</name>
</gene>
<dbReference type="NCBIfam" id="TIGR04539">
    <property type="entry name" value="tRNA_cyclodipep"/>
    <property type="match status" value="1"/>
</dbReference>
<evidence type="ECO:0000256" key="2">
    <source>
        <dbReference type="ARBA" id="ARBA00022679"/>
    </source>
</evidence>
<keyword evidence="4" id="KW-0012">Acyltransferase</keyword>
<accession>A0A7Y9G4K1</accession>
<evidence type="ECO:0000256" key="3">
    <source>
        <dbReference type="ARBA" id="ARBA00030771"/>
    </source>
</evidence>
<dbReference type="InterPro" id="IPR038622">
    <property type="entry name" value="CDPS_sf"/>
</dbReference>
<dbReference type="AlphaFoldDB" id="A0A7Y9G4K1"/>
<dbReference type="Proteomes" id="UP000591272">
    <property type="component" value="Unassembled WGS sequence"/>
</dbReference>
<dbReference type="RefSeq" id="WP_179831365.1">
    <property type="nucleotide sequence ID" value="NZ_BMRD01000003.1"/>
</dbReference>
<keyword evidence="5" id="KW-1185">Reference proteome</keyword>
<organism evidence="4 5">
    <name type="scientific">Actinomadura citrea</name>
    <dbReference type="NCBI Taxonomy" id="46158"/>
    <lineage>
        <taxon>Bacteria</taxon>
        <taxon>Bacillati</taxon>
        <taxon>Actinomycetota</taxon>
        <taxon>Actinomycetes</taxon>
        <taxon>Streptosporangiales</taxon>
        <taxon>Thermomonosporaceae</taxon>
        <taxon>Actinomadura</taxon>
    </lineage>
</organism>
<evidence type="ECO:0000256" key="1">
    <source>
        <dbReference type="ARBA" id="ARBA00006034"/>
    </source>
</evidence>
<dbReference type="Pfam" id="PF16715">
    <property type="entry name" value="CDPS"/>
    <property type="match status" value="1"/>
</dbReference>
<keyword evidence="2 4" id="KW-0808">Transferase</keyword>
<reference evidence="4 5" key="1">
    <citation type="submission" date="2020-07" db="EMBL/GenBank/DDBJ databases">
        <title>Sequencing the genomes of 1000 actinobacteria strains.</title>
        <authorList>
            <person name="Klenk H.-P."/>
        </authorList>
    </citation>
    <scope>NUCLEOTIDE SEQUENCE [LARGE SCALE GENOMIC DNA]</scope>
    <source>
        <strain evidence="4 5">DSM 43461</strain>
    </source>
</reference>
<dbReference type="Gene3D" id="3.40.50.11710">
    <property type="entry name" value="Cyclodipeptide synthase"/>
    <property type="match status" value="1"/>
</dbReference>
<evidence type="ECO:0000313" key="4">
    <source>
        <dbReference type="EMBL" id="NYE09746.1"/>
    </source>
</evidence>
<dbReference type="EMBL" id="JACCBT010000001">
    <property type="protein sequence ID" value="NYE09746.1"/>
    <property type="molecule type" value="Genomic_DNA"/>
</dbReference>
<comment type="similarity">
    <text evidence="1">Belongs to the CDPS family.</text>
</comment>
<comment type="caution">
    <text evidence="4">The sequence shown here is derived from an EMBL/GenBank/DDBJ whole genome shotgun (WGS) entry which is preliminary data.</text>
</comment>
<evidence type="ECO:0000313" key="5">
    <source>
        <dbReference type="Proteomes" id="UP000591272"/>
    </source>
</evidence>
<dbReference type="InterPro" id="IPR030903">
    <property type="entry name" value="CDPS"/>
</dbReference>
<dbReference type="GO" id="GO:0016755">
    <property type="term" value="F:aminoacyltransferase activity"/>
    <property type="evidence" value="ECO:0007669"/>
    <property type="project" value="InterPro"/>
</dbReference>